<feature type="transmembrane region" description="Helical" evidence="10">
    <location>
        <begin position="293"/>
        <end position="316"/>
    </location>
</feature>
<dbReference type="PANTHER" id="PTHR42770">
    <property type="entry name" value="AMINO ACID TRANSPORTER-RELATED"/>
    <property type="match status" value="1"/>
</dbReference>
<keyword evidence="4" id="KW-1003">Cell membrane</keyword>
<comment type="caution">
    <text evidence="11">The sequence shown here is derived from an EMBL/GenBank/DDBJ whole genome shotgun (WGS) entry which is preliminary data.</text>
</comment>
<evidence type="ECO:0000256" key="2">
    <source>
        <dbReference type="ARBA" id="ARBA00008220"/>
    </source>
</evidence>
<accession>A0ABV3QP21</accession>
<keyword evidence="12" id="KW-1185">Reference proteome</keyword>
<organism evidence="11 12">
    <name type="scientific">Rhodanobacter geophilus</name>
    <dbReference type="NCBI Taxonomy" id="3162488"/>
    <lineage>
        <taxon>Bacteria</taxon>
        <taxon>Pseudomonadati</taxon>
        <taxon>Pseudomonadota</taxon>
        <taxon>Gammaproteobacteria</taxon>
        <taxon>Lysobacterales</taxon>
        <taxon>Rhodanobacteraceae</taxon>
        <taxon>Rhodanobacter</taxon>
    </lineage>
</organism>
<feature type="transmembrane region" description="Helical" evidence="10">
    <location>
        <begin position="427"/>
        <end position="444"/>
    </location>
</feature>
<feature type="transmembrane region" description="Helical" evidence="10">
    <location>
        <begin position="203"/>
        <end position="223"/>
    </location>
</feature>
<comment type="similarity">
    <text evidence="2">Belongs to the amino acid-polyamine-organocation (APC) superfamily. Basic amino acid/polyamine antiporter (APA) (TC 2.A.3.2) family.</text>
</comment>
<evidence type="ECO:0000256" key="3">
    <source>
        <dbReference type="ARBA" id="ARBA00021069"/>
    </source>
</evidence>
<feature type="transmembrane region" description="Helical" evidence="10">
    <location>
        <begin position="404"/>
        <end position="421"/>
    </location>
</feature>
<dbReference type="RefSeq" id="WP_367844618.1">
    <property type="nucleotide sequence ID" value="NZ_JBFOHL010000006.1"/>
</dbReference>
<proteinExistence type="inferred from homology"/>
<feature type="transmembrane region" description="Helical" evidence="10">
    <location>
        <begin position="59"/>
        <end position="80"/>
    </location>
</feature>
<keyword evidence="7 10" id="KW-0472">Membrane</keyword>
<feature type="region of interest" description="Disordered" evidence="9">
    <location>
        <begin position="1"/>
        <end position="22"/>
    </location>
</feature>
<feature type="transmembrane region" description="Helical" evidence="10">
    <location>
        <begin position="171"/>
        <end position="191"/>
    </location>
</feature>
<keyword evidence="5 10" id="KW-0812">Transmembrane</keyword>
<name>A0ABV3QP21_9GAMM</name>
<dbReference type="Proteomes" id="UP001556170">
    <property type="component" value="Unassembled WGS sequence"/>
</dbReference>
<feature type="transmembrane region" description="Helical" evidence="10">
    <location>
        <begin position="26"/>
        <end position="47"/>
    </location>
</feature>
<evidence type="ECO:0000256" key="9">
    <source>
        <dbReference type="SAM" id="MobiDB-lite"/>
    </source>
</evidence>
<evidence type="ECO:0000256" key="7">
    <source>
        <dbReference type="ARBA" id="ARBA00023136"/>
    </source>
</evidence>
<evidence type="ECO:0000256" key="8">
    <source>
        <dbReference type="ARBA" id="ARBA00045636"/>
    </source>
</evidence>
<dbReference type="PIRSF" id="PIRSF006060">
    <property type="entry name" value="AA_transporter"/>
    <property type="match status" value="1"/>
</dbReference>
<feature type="transmembrane region" description="Helical" evidence="10">
    <location>
        <begin position="92"/>
        <end position="111"/>
    </location>
</feature>
<reference evidence="11 12" key="1">
    <citation type="submission" date="2024-06" db="EMBL/GenBank/DDBJ databases">
        <authorList>
            <person name="Woo H."/>
        </authorList>
    </citation>
    <scope>NUCLEOTIDE SEQUENCE [LARGE SCALE GENOMIC DNA]</scope>
    <source>
        <strain evidence="11 12">S2-g</strain>
    </source>
</reference>
<evidence type="ECO:0000256" key="5">
    <source>
        <dbReference type="ARBA" id="ARBA00022692"/>
    </source>
</evidence>
<gene>
    <name evidence="11" type="ORF">ABQJ56_08715</name>
</gene>
<evidence type="ECO:0000256" key="10">
    <source>
        <dbReference type="SAM" id="Phobius"/>
    </source>
</evidence>
<keyword evidence="6 10" id="KW-1133">Transmembrane helix</keyword>
<protein>
    <recommendedName>
        <fullName evidence="3">Arginine/agmatine antiporter</fullName>
    </recommendedName>
</protein>
<feature type="transmembrane region" description="Helical" evidence="10">
    <location>
        <begin position="141"/>
        <end position="159"/>
    </location>
</feature>
<comment type="function">
    <text evidence="8">Major component of the acid-resistance (AR) system allowing enteric pathogens to survive the acidic environment in the stomach. Exchanges extracellular arginine for its intracellular decarboxylation product agmatine (Agm) thereby expelling intracellular protons. Probably undergoes several conformational states in order to translocate the substrate across the membrane; keeps the substrate accessible to only 1 side of the membrane at a time by opening and closing 3 membrane-internal gates.</text>
</comment>
<dbReference type="InterPro" id="IPR002293">
    <property type="entry name" value="AA/rel_permease1"/>
</dbReference>
<comment type="subcellular location">
    <subcellularLocation>
        <location evidence="1">Cell membrane</location>
        <topology evidence="1">Multi-pass membrane protein</topology>
    </subcellularLocation>
</comment>
<dbReference type="PANTHER" id="PTHR42770:SF18">
    <property type="entry name" value="ARGININE_AGMATINE ANTIPORTER"/>
    <property type="match status" value="1"/>
</dbReference>
<feature type="transmembrane region" description="Helical" evidence="10">
    <location>
        <begin position="244"/>
        <end position="266"/>
    </location>
</feature>
<evidence type="ECO:0000313" key="11">
    <source>
        <dbReference type="EMBL" id="MEW9624312.1"/>
    </source>
</evidence>
<evidence type="ECO:0000256" key="4">
    <source>
        <dbReference type="ARBA" id="ARBA00022475"/>
    </source>
</evidence>
<evidence type="ECO:0000256" key="1">
    <source>
        <dbReference type="ARBA" id="ARBA00004651"/>
    </source>
</evidence>
<feature type="transmembrane region" description="Helical" evidence="10">
    <location>
        <begin position="118"/>
        <end position="135"/>
    </location>
</feature>
<dbReference type="Pfam" id="PF13520">
    <property type="entry name" value="AA_permease_2"/>
    <property type="match status" value="1"/>
</dbReference>
<dbReference type="InterPro" id="IPR050367">
    <property type="entry name" value="APC_superfamily"/>
</dbReference>
<sequence>MSLPPAGGPSARAEPTAAGTHDGSRIGFWTCTALVVGNVIGMGIFVLPASLAPFGFNALIGWVIVLAGCLALARVFSHLAHALPGAGGPYGYIRHTLGELPAYMALWAYWVSMWLTNAALATGVVGYMAVVFPPLGALPPALFALGLLWAIVAINLFGVRTGGGVQIVTTALKLLPMLVIALLGGWLLLTAPASYAAHPPTTPITLGGVTAASTIALFAMLGIESASVPAARVDDPGRTIPRSTMSGTVLTAIIYIIVSTVPLLLIRQQELAEASAPFALLMDRFALAGSGRWLALFVVISGLGALNGWTLLAGELTRTMAVNGVLPAVLARNNRHGAPAVALLVIGALASAMVWMSYSKSLVAAFTFLTRVVTAANLPLYLCCALALIVLWWRRSATCATRRVLLIAVTCVAFVVFAFVGIGHEPFLYALGLIAAGLPLYALMRLRRRAAPPVEVLPP</sequence>
<feature type="transmembrane region" description="Helical" evidence="10">
    <location>
        <begin position="337"/>
        <end position="356"/>
    </location>
</feature>
<evidence type="ECO:0000313" key="12">
    <source>
        <dbReference type="Proteomes" id="UP001556170"/>
    </source>
</evidence>
<dbReference type="Gene3D" id="1.20.1740.10">
    <property type="entry name" value="Amino acid/polyamine transporter I"/>
    <property type="match status" value="1"/>
</dbReference>
<evidence type="ECO:0000256" key="6">
    <source>
        <dbReference type="ARBA" id="ARBA00022989"/>
    </source>
</evidence>
<feature type="transmembrane region" description="Helical" evidence="10">
    <location>
        <begin position="368"/>
        <end position="392"/>
    </location>
</feature>
<dbReference type="EMBL" id="JBFOHL010000006">
    <property type="protein sequence ID" value="MEW9624312.1"/>
    <property type="molecule type" value="Genomic_DNA"/>
</dbReference>